<dbReference type="Pfam" id="PF14286">
    <property type="entry name" value="DHHW"/>
    <property type="match status" value="1"/>
</dbReference>
<evidence type="ECO:0000313" key="2">
    <source>
        <dbReference type="EMBL" id="SFW13233.1"/>
    </source>
</evidence>
<sequence>MPKIANKITAAVTLAFITFFGAATVFGNKSEVSYTENRRLAKLPKITAEKLYNGDTSKELGTYMTDHFAGRSQWLSAKTAMQTELSESIVNGVYVGNERLLDVDASHRVPISVNADIFSRYAENYDGTVYFAAIPTSSGIYGDTLPVYIDNRSDSQQISAFYDFLDTDIRKIDAYNILKMLKDNYIYYRNDTKWTSYGAYCVYKTVVKKLGFQPISYDKYAVEHVTDEFRGNLYNRTISKKPEADIIDIYEYPEGAEVLTCVCTRDDGSKFEGRLYDRSRLASNDMYSMYLGESVPFMRIYTSANTDKKLLVIKDSYADCFIPFLVQHYSEIAVVSPKDMKGSISDHLNINDYGQTLFLFGIENLGDRKTLEKIIERK</sequence>
<dbReference type="RefSeq" id="WP_072299076.1">
    <property type="nucleotide sequence ID" value="NZ_FPIP01000001.1"/>
</dbReference>
<name>A0A1K1LQP7_RUMFL</name>
<feature type="chain" id="PRO_5012769306" evidence="1">
    <location>
        <begin position="23"/>
        <end position="378"/>
    </location>
</feature>
<evidence type="ECO:0000313" key="3">
    <source>
        <dbReference type="Proteomes" id="UP000183461"/>
    </source>
</evidence>
<dbReference type="AlphaFoldDB" id="A0A1K1LQP7"/>
<evidence type="ECO:0000256" key="1">
    <source>
        <dbReference type="SAM" id="SignalP"/>
    </source>
</evidence>
<organism evidence="2 3">
    <name type="scientific">Ruminococcus flavefaciens</name>
    <dbReference type="NCBI Taxonomy" id="1265"/>
    <lineage>
        <taxon>Bacteria</taxon>
        <taxon>Bacillati</taxon>
        <taxon>Bacillota</taxon>
        <taxon>Clostridia</taxon>
        <taxon>Eubacteriales</taxon>
        <taxon>Oscillospiraceae</taxon>
        <taxon>Ruminococcus</taxon>
    </lineage>
</organism>
<dbReference type="InterPro" id="IPR025945">
    <property type="entry name" value="DHHW"/>
</dbReference>
<keyword evidence="1" id="KW-0732">Signal</keyword>
<dbReference type="Proteomes" id="UP000183461">
    <property type="component" value="Unassembled WGS sequence"/>
</dbReference>
<accession>A0A1K1LQP7</accession>
<feature type="signal peptide" evidence="1">
    <location>
        <begin position="1"/>
        <end position="22"/>
    </location>
</feature>
<dbReference type="EMBL" id="FPIP01000001">
    <property type="protein sequence ID" value="SFW13233.1"/>
    <property type="molecule type" value="Genomic_DNA"/>
</dbReference>
<protein>
    <submittedName>
        <fullName evidence="2">DHHW protein</fullName>
    </submittedName>
</protein>
<proteinExistence type="predicted"/>
<gene>
    <name evidence="2" type="ORF">SAMN02910280_0676</name>
</gene>
<reference evidence="2 3" key="1">
    <citation type="submission" date="2016-11" db="EMBL/GenBank/DDBJ databases">
        <authorList>
            <person name="Jaros S."/>
            <person name="Januszkiewicz K."/>
            <person name="Wedrychowicz H."/>
        </authorList>
    </citation>
    <scope>NUCLEOTIDE SEQUENCE [LARGE SCALE GENOMIC DNA]</scope>
    <source>
        <strain evidence="2 3">YL228</strain>
    </source>
</reference>